<evidence type="ECO:0000313" key="2">
    <source>
        <dbReference type="EMBL" id="PQM43143.1"/>
    </source>
</evidence>
<feature type="region of interest" description="Disordered" evidence="1">
    <location>
        <begin position="1"/>
        <end position="86"/>
    </location>
</feature>
<dbReference type="Proteomes" id="UP000250321">
    <property type="component" value="Unassembled WGS sequence"/>
</dbReference>
<reference evidence="2 3" key="1">
    <citation type="submission" date="2018-02" db="EMBL/GenBank/DDBJ databases">
        <title>Draft genome of wild Prunus yedoensis var. nudiflora.</title>
        <authorList>
            <person name="Baek S."/>
            <person name="Kim J.-H."/>
            <person name="Choi K."/>
            <person name="Kim G.-B."/>
            <person name="Cho A."/>
            <person name="Jang H."/>
            <person name="Shin C.-H."/>
            <person name="Yu H.-J."/>
            <person name="Mun J.-H."/>
        </authorList>
    </citation>
    <scope>NUCLEOTIDE SEQUENCE [LARGE SCALE GENOMIC DNA]</scope>
    <source>
        <strain evidence="3">cv. Jeju island</strain>
        <tissue evidence="2">Leaf</tissue>
    </source>
</reference>
<feature type="compositionally biased region" description="Low complexity" evidence="1">
    <location>
        <begin position="26"/>
        <end position="60"/>
    </location>
</feature>
<organism evidence="2 3">
    <name type="scientific">Prunus yedoensis var. nudiflora</name>
    <dbReference type="NCBI Taxonomy" id="2094558"/>
    <lineage>
        <taxon>Eukaryota</taxon>
        <taxon>Viridiplantae</taxon>
        <taxon>Streptophyta</taxon>
        <taxon>Embryophyta</taxon>
        <taxon>Tracheophyta</taxon>
        <taxon>Spermatophyta</taxon>
        <taxon>Magnoliopsida</taxon>
        <taxon>eudicotyledons</taxon>
        <taxon>Gunneridae</taxon>
        <taxon>Pentapetalae</taxon>
        <taxon>rosids</taxon>
        <taxon>fabids</taxon>
        <taxon>Rosales</taxon>
        <taxon>Rosaceae</taxon>
        <taxon>Amygdaloideae</taxon>
        <taxon>Amygdaleae</taxon>
        <taxon>Prunus</taxon>
    </lineage>
</organism>
<keyword evidence="3" id="KW-1185">Reference proteome</keyword>
<dbReference type="AlphaFoldDB" id="A0A314V0I5"/>
<evidence type="ECO:0000313" key="3">
    <source>
        <dbReference type="Proteomes" id="UP000250321"/>
    </source>
</evidence>
<sequence>MFAAAPSSTYLNPKPTILPSSTRTLSPPITSATASSSRRPIVKCNLSSPSSSSSSPLSQNPNPPPPTSKPCPKPLQPRPQLPLSSI</sequence>
<gene>
    <name evidence="2" type="ORF">Pyn_10960</name>
</gene>
<evidence type="ECO:0000256" key="1">
    <source>
        <dbReference type="SAM" id="MobiDB-lite"/>
    </source>
</evidence>
<protein>
    <submittedName>
        <fullName evidence="2">Protein TOC75-3 chloroplastic</fullName>
    </submittedName>
</protein>
<feature type="compositionally biased region" description="Polar residues" evidence="1">
    <location>
        <begin position="1"/>
        <end position="11"/>
    </location>
</feature>
<name>A0A314V0I5_PRUYE</name>
<accession>A0A314V0I5</accession>
<comment type="caution">
    <text evidence="2">The sequence shown here is derived from an EMBL/GenBank/DDBJ whole genome shotgun (WGS) entry which is preliminary data.</text>
</comment>
<feature type="compositionally biased region" description="Pro residues" evidence="1">
    <location>
        <begin position="61"/>
        <end position="80"/>
    </location>
</feature>
<dbReference type="EMBL" id="PJQY01002714">
    <property type="protein sequence ID" value="PQM43143.1"/>
    <property type="molecule type" value="Genomic_DNA"/>
</dbReference>
<dbReference type="STRING" id="2094558.A0A314V0I5"/>
<proteinExistence type="predicted"/>